<keyword evidence="6 7" id="KW-0472">Membrane</keyword>
<keyword evidence="5 9" id="KW-1133">Transmembrane helix</keyword>
<keyword evidence="8" id="KW-0175">Coiled coil</keyword>
<feature type="coiled-coil region" evidence="8">
    <location>
        <begin position="51"/>
        <end position="78"/>
    </location>
</feature>
<reference evidence="11 12" key="1">
    <citation type="submission" date="2016-09" db="EMBL/GenBank/DDBJ databases">
        <title>Genomic analysis reveals versatility of anaerobic energy metabolism of Geosporobacter ferrireducens IRF9 of phylum Firmicutes.</title>
        <authorList>
            <person name="Kim S.-J."/>
        </authorList>
    </citation>
    <scope>NUCLEOTIDE SEQUENCE [LARGE SCALE GENOMIC DNA]</scope>
    <source>
        <strain evidence="11 12">IRF9</strain>
    </source>
</reference>
<dbReference type="InterPro" id="IPR036737">
    <property type="entry name" value="OmpA-like_sf"/>
</dbReference>
<gene>
    <name evidence="11" type="ORF">Gferi_05540</name>
</gene>
<keyword evidence="4 9" id="KW-0812">Transmembrane</keyword>
<dbReference type="Pfam" id="PF13677">
    <property type="entry name" value="MotB_plug"/>
    <property type="match status" value="1"/>
</dbReference>
<evidence type="ECO:0000313" key="11">
    <source>
        <dbReference type="EMBL" id="AOT69067.1"/>
    </source>
</evidence>
<organism evidence="11 12">
    <name type="scientific">Geosporobacter ferrireducens</name>
    <dbReference type="NCBI Taxonomy" id="1424294"/>
    <lineage>
        <taxon>Bacteria</taxon>
        <taxon>Bacillati</taxon>
        <taxon>Bacillota</taxon>
        <taxon>Clostridia</taxon>
        <taxon>Peptostreptococcales</taxon>
        <taxon>Thermotaleaceae</taxon>
        <taxon>Geosporobacter</taxon>
    </lineage>
</organism>
<evidence type="ECO:0000256" key="3">
    <source>
        <dbReference type="ARBA" id="ARBA00022475"/>
    </source>
</evidence>
<evidence type="ECO:0000256" key="1">
    <source>
        <dbReference type="ARBA" id="ARBA00004162"/>
    </source>
</evidence>
<dbReference type="STRING" id="1424294.Gferi_05540"/>
<evidence type="ECO:0000256" key="5">
    <source>
        <dbReference type="ARBA" id="ARBA00022989"/>
    </source>
</evidence>
<evidence type="ECO:0000256" key="8">
    <source>
        <dbReference type="SAM" id="Coils"/>
    </source>
</evidence>
<dbReference type="EMBL" id="CP017269">
    <property type="protein sequence ID" value="AOT69067.1"/>
    <property type="molecule type" value="Genomic_DNA"/>
</dbReference>
<sequence length="234" mass="26927">MSWNPEDEKHEIEFSSTWLITYSDMITIILCFFIIFFTFSTKELSALYQIRNSLTEEVEQLHTENIKLKNEKESLAAQLFGLQDLKNDFKTSKEDFISFLRDKNLMDAVDILENERGLLIRFKDSILFDSGKAALSEDGYMILHKVGDKLKTINNSIIVEGYTDNVPINTPEFPSNWELSVARSINVVKFLTEKKGIHKERVSVSGFGEHNPIDTNQTPKGRANNRRIEITIVN</sequence>
<feature type="domain" description="OmpA-like" evidence="10">
    <location>
        <begin position="115"/>
        <end position="234"/>
    </location>
</feature>
<comment type="similarity">
    <text evidence="2">Belongs to the MotB family.</text>
</comment>
<dbReference type="PANTHER" id="PTHR30329:SF21">
    <property type="entry name" value="LIPOPROTEIN YIAD-RELATED"/>
    <property type="match status" value="1"/>
</dbReference>
<dbReference type="InterPro" id="IPR006665">
    <property type="entry name" value="OmpA-like"/>
</dbReference>
<evidence type="ECO:0000256" key="2">
    <source>
        <dbReference type="ARBA" id="ARBA00008914"/>
    </source>
</evidence>
<comment type="subcellular location">
    <subcellularLocation>
        <location evidence="1">Cell membrane</location>
        <topology evidence="1">Single-pass membrane protein</topology>
    </subcellularLocation>
</comment>
<feature type="transmembrane region" description="Helical" evidence="9">
    <location>
        <begin position="20"/>
        <end position="39"/>
    </location>
</feature>
<evidence type="ECO:0000256" key="6">
    <source>
        <dbReference type="ARBA" id="ARBA00023136"/>
    </source>
</evidence>
<dbReference type="AlphaFoldDB" id="A0A1D8GDT1"/>
<dbReference type="RefSeq" id="WP_069974633.1">
    <property type="nucleotide sequence ID" value="NZ_CP017269.1"/>
</dbReference>
<evidence type="ECO:0000313" key="12">
    <source>
        <dbReference type="Proteomes" id="UP000095743"/>
    </source>
</evidence>
<proteinExistence type="inferred from homology"/>
<accession>A0A1D8GDT1</accession>
<dbReference type="InterPro" id="IPR025713">
    <property type="entry name" value="MotB-like_N_dom"/>
</dbReference>
<dbReference type="OrthoDB" id="9815217at2"/>
<dbReference type="CDD" id="cd07185">
    <property type="entry name" value="OmpA_C-like"/>
    <property type="match status" value="1"/>
</dbReference>
<dbReference type="Gene3D" id="3.30.1330.60">
    <property type="entry name" value="OmpA-like domain"/>
    <property type="match status" value="1"/>
</dbReference>
<keyword evidence="12" id="KW-1185">Reference proteome</keyword>
<dbReference type="SUPFAM" id="SSF103088">
    <property type="entry name" value="OmpA-like"/>
    <property type="match status" value="1"/>
</dbReference>
<dbReference type="PROSITE" id="PS51123">
    <property type="entry name" value="OMPA_2"/>
    <property type="match status" value="1"/>
</dbReference>
<dbReference type="Proteomes" id="UP000095743">
    <property type="component" value="Chromosome"/>
</dbReference>
<evidence type="ECO:0000259" key="10">
    <source>
        <dbReference type="PROSITE" id="PS51123"/>
    </source>
</evidence>
<evidence type="ECO:0000256" key="7">
    <source>
        <dbReference type="PROSITE-ProRule" id="PRU00473"/>
    </source>
</evidence>
<name>A0A1D8GDT1_9FIRM</name>
<dbReference type="KEGG" id="gfe:Gferi_05540"/>
<dbReference type="GO" id="GO:0005886">
    <property type="term" value="C:plasma membrane"/>
    <property type="evidence" value="ECO:0007669"/>
    <property type="project" value="UniProtKB-SubCell"/>
</dbReference>
<protein>
    <recommendedName>
        <fullName evidence="10">OmpA-like domain-containing protein</fullName>
    </recommendedName>
</protein>
<evidence type="ECO:0000256" key="9">
    <source>
        <dbReference type="SAM" id="Phobius"/>
    </source>
</evidence>
<keyword evidence="3" id="KW-1003">Cell membrane</keyword>
<dbReference type="PANTHER" id="PTHR30329">
    <property type="entry name" value="STATOR ELEMENT OF FLAGELLAR MOTOR COMPLEX"/>
    <property type="match status" value="1"/>
</dbReference>
<evidence type="ECO:0000256" key="4">
    <source>
        <dbReference type="ARBA" id="ARBA00022692"/>
    </source>
</evidence>
<dbReference type="Pfam" id="PF00691">
    <property type="entry name" value="OmpA"/>
    <property type="match status" value="1"/>
</dbReference>
<dbReference type="InterPro" id="IPR050330">
    <property type="entry name" value="Bact_OuterMem_StrucFunc"/>
</dbReference>